<keyword evidence="6" id="KW-1185">Reference proteome</keyword>
<comment type="caution">
    <text evidence="5">The sequence shown here is derived from an EMBL/GenBank/DDBJ whole genome shotgun (WGS) entry which is preliminary data.</text>
</comment>
<evidence type="ECO:0000313" key="5">
    <source>
        <dbReference type="EMBL" id="MFD1586655.1"/>
    </source>
</evidence>
<feature type="region of interest" description="Disordered" evidence="1">
    <location>
        <begin position="262"/>
        <end position="296"/>
    </location>
</feature>
<keyword evidence="2" id="KW-0472">Membrane</keyword>
<evidence type="ECO:0000259" key="3">
    <source>
        <dbReference type="Pfam" id="PF24034"/>
    </source>
</evidence>
<reference evidence="5 6" key="1">
    <citation type="journal article" date="2019" name="Int. J. Syst. Evol. Microbiol.">
        <title>The Global Catalogue of Microorganisms (GCM) 10K type strain sequencing project: providing services to taxonomists for standard genome sequencing and annotation.</title>
        <authorList>
            <consortium name="The Broad Institute Genomics Platform"/>
            <consortium name="The Broad Institute Genome Sequencing Center for Infectious Disease"/>
            <person name="Wu L."/>
            <person name="Ma J."/>
        </authorList>
    </citation>
    <scope>NUCLEOTIDE SEQUENCE [LARGE SCALE GENOMIC DNA]</scope>
    <source>
        <strain evidence="5 6">CGMCC 1.12125</strain>
    </source>
</reference>
<dbReference type="RefSeq" id="WP_247379257.1">
    <property type="nucleotide sequence ID" value="NZ_JALLGV010000007.1"/>
</dbReference>
<feature type="region of interest" description="Disordered" evidence="1">
    <location>
        <begin position="212"/>
        <end position="232"/>
    </location>
</feature>
<organism evidence="5 6">
    <name type="scientific">Halorientalis brevis</name>
    <dbReference type="NCBI Taxonomy" id="1126241"/>
    <lineage>
        <taxon>Archaea</taxon>
        <taxon>Methanobacteriati</taxon>
        <taxon>Methanobacteriota</taxon>
        <taxon>Stenosarchaea group</taxon>
        <taxon>Halobacteria</taxon>
        <taxon>Halobacteriales</taxon>
        <taxon>Haloarculaceae</taxon>
        <taxon>Halorientalis</taxon>
    </lineage>
</organism>
<keyword evidence="2" id="KW-0812">Transmembrane</keyword>
<feature type="domain" description="DUF7345" evidence="4">
    <location>
        <begin position="58"/>
        <end position="185"/>
    </location>
</feature>
<name>A0ABD6C9B0_9EURY</name>
<feature type="transmembrane region" description="Helical" evidence="2">
    <location>
        <begin position="236"/>
        <end position="254"/>
    </location>
</feature>
<feature type="domain" description="DUF7343" evidence="3">
    <location>
        <begin position="299"/>
        <end position="360"/>
    </location>
</feature>
<dbReference type="EMBL" id="JBHUDJ010000002">
    <property type="protein sequence ID" value="MFD1586655.1"/>
    <property type="molecule type" value="Genomic_DNA"/>
</dbReference>
<evidence type="ECO:0000256" key="2">
    <source>
        <dbReference type="SAM" id="Phobius"/>
    </source>
</evidence>
<dbReference type="AlphaFoldDB" id="A0ABD6C9B0"/>
<dbReference type="InterPro" id="IPR055769">
    <property type="entry name" value="DUF7345"/>
</dbReference>
<protein>
    <submittedName>
        <fullName evidence="5">Helix-turn-helix transcriptional regulator</fullName>
    </submittedName>
</protein>
<feature type="compositionally biased region" description="Polar residues" evidence="1">
    <location>
        <begin position="274"/>
        <end position="289"/>
    </location>
</feature>
<dbReference type="Pfam" id="PF24034">
    <property type="entry name" value="DUF7343"/>
    <property type="match status" value="1"/>
</dbReference>
<gene>
    <name evidence="5" type="ORF">ACFR9U_06645</name>
</gene>
<evidence type="ECO:0000259" key="4">
    <source>
        <dbReference type="Pfam" id="PF24036"/>
    </source>
</evidence>
<keyword evidence="2" id="KW-1133">Transmembrane helix</keyword>
<sequence>MTRAGTVVLMLVLGMVSLGAVGVTVAAADASTHTHAVTPEAVTGTQTDVDPDRVLLRAAVQTDGTATWTIEYRVRLDDENATDAFESVAAEIRNDSSPYTERFTDRMQGTVSGAADATGREMALRNVSVETDRQNIGQPYGIIRYRFTWTGFAVTNETHIEAGDALAGFYLDGESQLRVDWPSEYRTVSVSPNATERLDNGVVWDGRRDFGSDGPRVVVTTEPAPSSGSGVSGTTLVGAAVVAVLLGAGGYLWARRRGLIGGQDRGRPAEAGTTAGTQSTEPASEQSADGQDDDPAEELLSNEERVLKLVEEEGGRIKQQQVAQRLDWTDAKTSQVVTKLRENDEIEVFRLGRENVLTHPDDDSI</sequence>
<dbReference type="InterPro" id="IPR055767">
    <property type="entry name" value="DUF7343"/>
</dbReference>
<evidence type="ECO:0000256" key="1">
    <source>
        <dbReference type="SAM" id="MobiDB-lite"/>
    </source>
</evidence>
<dbReference type="Proteomes" id="UP001597119">
    <property type="component" value="Unassembled WGS sequence"/>
</dbReference>
<proteinExistence type="predicted"/>
<dbReference type="Pfam" id="PF24036">
    <property type="entry name" value="DUF7345"/>
    <property type="match status" value="1"/>
</dbReference>
<evidence type="ECO:0000313" key="6">
    <source>
        <dbReference type="Proteomes" id="UP001597119"/>
    </source>
</evidence>
<accession>A0ABD6C9B0</accession>